<gene>
    <name evidence="1" type="ORF">HR081_01125</name>
</gene>
<dbReference type="EMBL" id="JABTCN010000001">
    <property type="protein sequence ID" value="MBA8775525.1"/>
    <property type="molecule type" value="Genomic_DNA"/>
</dbReference>
<evidence type="ECO:0000313" key="1">
    <source>
        <dbReference type="EMBL" id="MBA8775525.1"/>
    </source>
</evidence>
<name>A0A9X0PD38_9STAP</name>
<evidence type="ECO:0000313" key="2">
    <source>
        <dbReference type="Proteomes" id="UP000524893"/>
    </source>
</evidence>
<dbReference type="RefSeq" id="WP_182280344.1">
    <property type="nucleotide sequence ID" value="NZ_JABTCN010000001.1"/>
</dbReference>
<dbReference type="AlphaFoldDB" id="A0A9X0PD38"/>
<reference evidence="1 2" key="1">
    <citation type="journal article" date="2020" name="Access Microbiol">
        <title>Isolation and genome sequencing of Staphylococcus schleiferi subspecies coagulans from Antarctic seals.</title>
        <authorList>
            <person name="Foster G."/>
            <person name="Robb A."/>
            <person name="Paterson G.K."/>
        </authorList>
    </citation>
    <scope>NUCLEOTIDE SEQUENCE [LARGE SCALE GENOMIC DNA]</scope>
    <source>
        <strain evidence="1 2">M615/02/4</strain>
    </source>
</reference>
<accession>A0A9X0PD38</accession>
<protein>
    <submittedName>
        <fullName evidence="1">Uncharacterized protein</fullName>
    </submittedName>
</protein>
<organism evidence="1 2">
    <name type="scientific">Staphylococcus coagulans</name>
    <dbReference type="NCBI Taxonomy" id="74706"/>
    <lineage>
        <taxon>Bacteria</taxon>
        <taxon>Bacillati</taxon>
        <taxon>Bacillota</taxon>
        <taxon>Bacilli</taxon>
        <taxon>Bacillales</taxon>
        <taxon>Staphylococcaceae</taxon>
        <taxon>Staphylococcus</taxon>
    </lineage>
</organism>
<comment type="caution">
    <text evidence="1">The sequence shown here is derived from an EMBL/GenBank/DDBJ whole genome shotgun (WGS) entry which is preliminary data.</text>
</comment>
<dbReference type="Proteomes" id="UP000524893">
    <property type="component" value="Unassembled WGS sequence"/>
</dbReference>
<proteinExistence type="predicted"/>
<sequence length="136" mass="14547">MKNSVLLKSLIAVTVMTTATGSALYVGNGITHEAKAQQENPNVGHFHKEVDGHTLDFTDTLSKTNLTPKGLAEEISKKLSDNGLNPEDYSFEIKVKLKNGGTVSGSGKVAGANLSNQTSPFNPTQDTLEVFTIEKK</sequence>